<feature type="region of interest" description="Disordered" evidence="3">
    <location>
        <begin position="41"/>
        <end position="368"/>
    </location>
</feature>
<feature type="compositionally biased region" description="Basic and acidic residues" evidence="3">
    <location>
        <begin position="170"/>
        <end position="197"/>
    </location>
</feature>
<evidence type="ECO:0000313" key="4">
    <source>
        <dbReference type="EMBL" id="CAG5130802.1"/>
    </source>
</evidence>
<feature type="non-terminal residue" evidence="4">
    <location>
        <position position="1533"/>
    </location>
</feature>
<evidence type="ECO:0000256" key="3">
    <source>
        <dbReference type="SAM" id="MobiDB-lite"/>
    </source>
</evidence>
<accession>A0A8S3ZSW7</accession>
<feature type="compositionally biased region" description="Acidic residues" evidence="3">
    <location>
        <begin position="1"/>
        <end position="20"/>
    </location>
</feature>
<feature type="compositionally biased region" description="Low complexity" evidence="3">
    <location>
        <begin position="1306"/>
        <end position="1320"/>
    </location>
</feature>
<feature type="coiled-coil region" evidence="2">
    <location>
        <begin position="894"/>
        <end position="1082"/>
    </location>
</feature>
<feature type="region of interest" description="Disordered" evidence="3">
    <location>
        <begin position="1357"/>
        <end position="1513"/>
    </location>
</feature>
<dbReference type="PANTHER" id="PTHR23158">
    <property type="entry name" value="MELANOMA INHIBITORY ACTIVITY-RELATED"/>
    <property type="match status" value="1"/>
</dbReference>
<dbReference type="InterPro" id="IPR051500">
    <property type="entry name" value="cTAGE_MIA/OTOR"/>
</dbReference>
<feature type="compositionally biased region" description="Basic and acidic residues" evidence="3">
    <location>
        <begin position="380"/>
        <end position="393"/>
    </location>
</feature>
<feature type="compositionally biased region" description="Polar residues" evidence="3">
    <location>
        <begin position="597"/>
        <end position="617"/>
    </location>
</feature>
<feature type="region of interest" description="Disordered" evidence="3">
    <location>
        <begin position="1306"/>
        <end position="1337"/>
    </location>
</feature>
<feature type="region of interest" description="Disordered" evidence="3">
    <location>
        <begin position="646"/>
        <end position="738"/>
    </location>
</feature>
<evidence type="ECO:0000313" key="5">
    <source>
        <dbReference type="Proteomes" id="UP000678393"/>
    </source>
</evidence>
<feature type="compositionally biased region" description="Low complexity" evidence="3">
    <location>
        <begin position="678"/>
        <end position="689"/>
    </location>
</feature>
<feature type="compositionally biased region" description="Basic and acidic residues" evidence="3">
    <location>
        <begin position="213"/>
        <end position="242"/>
    </location>
</feature>
<feature type="compositionally biased region" description="Basic and acidic residues" evidence="3">
    <location>
        <begin position="49"/>
        <end position="109"/>
    </location>
</feature>
<feature type="compositionally biased region" description="Pro residues" evidence="3">
    <location>
        <begin position="1435"/>
        <end position="1449"/>
    </location>
</feature>
<feature type="compositionally biased region" description="Basic and acidic residues" evidence="3">
    <location>
        <begin position="1418"/>
        <end position="1432"/>
    </location>
</feature>
<feature type="compositionally biased region" description="Acidic residues" evidence="3">
    <location>
        <begin position="198"/>
        <end position="212"/>
    </location>
</feature>
<dbReference type="EMBL" id="CAJHNH020004268">
    <property type="protein sequence ID" value="CAG5130802.1"/>
    <property type="molecule type" value="Genomic_DNA"/>
</dbReference>
<organism evidence="4 5">
    <name type="scientific">Candidula unifasciata</name>
    <dbReference type="NCBI Taxonomy" id="100452"/>
    <lineage>
        <taxon>Eukaryota</taxon>
        <taxon>Metazoa</taxon>
        <taxon>Spiralia</taxon>
        <taxon>Lophotrochozoa</taxon>
        <taxon>Mollusca</taxon>
        <taxon>Gastropoda</taxon>
        <taxon>Heterobranchia</taxon>
        <taxon>Euthyneura</taxon>
        <taxon>Panpulmonata</taxon>
        <taxon>Eupulmonata</taxon>
        <taxon>Stylommatophora</taxon>
        <taxon>Helicina</taxon>
        <taxon>Helicoidea</taxon>
        <taxon>Geomitridae</taxon>
        <taxon>Candidula</taxon>
    </lineage>
</organism>
<evidence type="ECO:0000256" key="2">
    <source>
        <dbReference type="SAM" id="Coils"/>
    </source>
</evidence>
<feature type="compositionally biased region" description="Polar residues" evidence="3">
    <location>
        <begin position="125"/>
        <end position="136"/>
    </location>
</feature>
<feature type="region of interest" description="Disordered" evidence="3">
    <location>
        <begin position="1"/>
        <end position="24"/>
    </location>
</feature>
<feature type="compositionally biased region" description="Polar residues" evidence="3">
    <location>
        <begin position="770"/>
        <end position="790"/>
    </location>
</feature>
<feature type="compositionally biased region" description="Basic residues" evidence="3">
    <location>
        <begin position="1498"/>
        <end position="1510"/>
    </location>
</feature>
<protein>
    <recommendedName>
        <fullName evidence="6">Transport and Golgi organization protein 1</fullName>
    </recommendedName>
</protein>
<feature type="compositionally biased region" description="Low complexity" evidence="3">
    <location>
        <begin position="473"/>
        <end position="487"/>
    </location>
</feature>
<feature type="compositionally biased region" description="Basic and acidic residues" evidence="3">
    <location>
        <begin position="288"/>
        <end position="324"/>
    </location>
</feature>
<reference evidence="4" key="1">
    <citation type="submission" date="2021-04" db="EMBL/GenBank/DDBJ databases">
        <authorList>
            <consortium name="Molecular Ecology Group"/>
        </authorList>
    </citation>
    <scope>NUCLEOTIDE SEQUENCE</scope>
</reference>
<comment type="caution">
    <text evidence="4">The sequence shown here is derived from an EMBL/GenBank/DDBJ whole genome shotgun (WGS) entry which is preliminary data.</text>
</comment>
<gene>
    <name evidence="4" type="ORF">CUNI_LOCUS16360</name>
</gene>
<dbReference type="PANTHER" id="PTHR23158:SF33">
    <property type="entry name" value="TRANSPORT AND GOLGI ORGANIZATION PROTEIN 1"/>
    <property type="match status" value="1"/>
</dbReference>
<feature type="region of interest" description="Disordered" evidence="3">
    <location>
        <begin position="587"/>
        <end position="617"/>
    </location>
</feature>
<feature type="compositionally biased region" description="Basic and acidic residues" evidence="3">
    <location>
        <begin position="334"/>
        <end position="352"/>
    </location>
</feature>
<dbReference type="GO" id="GO:0035459">
    <property type="term" value="P:vesicle cargo loading"/>
    <property type="evidence" value="ECO:0007669"/>
    <property type="project" value="TreeGrafter"/>
</dbReference>
<dbReference type="Proteomes" id="UP000678393">
    <property type="component" value="Unassembled WGS sequence"/>
</dbReference>
<sequence length="1533" mass="170692">DLEEDFWDIDDSIDEDDDDDGSYKWERDRFDTAELNSFLKKKLLPDNPDDVKAEDTPSEKEPEPLKVEPKGTEEAEEHILKEVKNVEKQEVSAEIENNKDENKSDREETIIVDAPDISDGEESNTVDTPKISNGEESNLVDAPMISNGEESNTVDDPSNNTKSDSDEIADEGKEVEVSNDEKESRKEETVEDTHVDLEVDDPTELDESSPDEFEMKKMEDGKSENLKEAAESNGKQESKTVVEETSATDLHFKGEGDANSDDEEELKSKHSPGTDSKGTHEINMVEEAVSKDLSKDASSEADLKHLKEELKSSDTKNIEDKNEAGDTVLPTGDKSADETHFDKTSTAEHETDGSDVTPDTLLDASSPEFNQRLDSLALEKSRLVSDVEGRGHPLENTASIEADKSSEDISSLSDEGEGKSKKENSVSESFTAEHVDQGDEKYLGDSFLHSSRAQLEDSDLAKETPKLDINPTSASISEKISESQSSQVGIESSNTDDQKIDATGNQIDKKLAKTEELETITEGGSTIVINKEGELVTAILPEGHISQTSDEVALTSSSGVASSLLTNSGQLDPTAVGSILKPSQTLEELKKLDTESQQKAGNNFNHKSANTSGVQQENSDILLDSQLVNKDYQSADFNSRKVLSVDHTAAAASQQQQQPQQPASEQPSEEQKQQNLRSVVPTPVASPPSKLDSEMSLAVSETLAETLGATSEDADNQESSTDKEHSSANGSDGPVKQELLPDQLEQPDGAPKVTEAATEIPTGHTDLPPSENSVESAQTPEDTSSATDYATDSIYHSRKINDEDLMNEEEQKFTGPSQGFFKKIIISIESQSKNLLEKLPPSVHSVLESFGLVSNMKLVVITFAVALLISMTFISCCSSGGSNKKLQQQMLVKFDELEKKRLIDIKERQNLEDEISSKEAKNQQMKGEIEKLKEEAKKNKSELQTVQLHNETLKKQLTSFQSQLEELKENASSKQGEVKQQSKKTKDLEKQIKKLEERERNFEQTAQKLLSDLKHKEEEVVLLTSKVVGFTDLVGHLQTSKDQLLAEADDWREKVSDLKERLEQREEEFREMQETIMFKENELEVLKDCFLQLKAFEEREEGEEDAENVSARVQEKIASMMDVSKMNASLIALEEEKNSLTNKLQIELEARRELEEQLESSRRSLETSMADKMKAERQYQEAQTKFNVLSSYFKEKEMQLQRELGEHEALKKQNLNKLVNADETTKSIQQELDFIRTQNESLKRELASSERDFRSQIAANEKKAHENWLAARAAERELKEARHEAGVLRQKLTDIERRQFIGPGGLIRPLPTRLPPTGILNGPPPGMERSPSRGSLPPMLPIPPPHLRDEDFIATRGDRGPPLFPLDMRRGPLPPPGMRPPLDARSPPPRLPPFGSAHSPPLRMPPPGMMDGRSPPPYDRRLPPHHMSDRRSPPFRLPPPDMFPPPPPLMRGGPLPHHYLSRGGAGSPPLGPDSPHLDGRYPLPSYGRNPPHPQTDRHRNRASRCPHNKAKSNEEVKISCSLYRCALKTNYDF</sequence>
<dbReference type="GO" id="GO:0070971">
    <property type="term" value="C:endoplasmic reticulum exit site"/>
    <property type="evidence" value="ECO:0007669"/>
    <property type="project" value="TreeGrafter"/>
</dbReference>
<feature type="compositionally biased region" description="Polar residues" evidence="3">
    <location>
        <begin position="148"/>
        <end position="162"/>
    </location>
</feature>
<feature type="coiled-coil region" evidence="2">
    <location>
        <begin position="1123"/>
        <end position="1298"/>
    </location>
</feature>
<feature type="compositionally biased region" description="Low complexity" evidence="3">
    <location>
        <begin position="649"/>
        <end position="666"/>
    </location>
</feature>
<dbReference type="OrthoDB" id="6022771at2759"/>
<dbReference type="GO" id="GO:0009306">
    <property type="term" value="P:protein secretion"/>
    <property type="evidence" value="ECO:0007669"/>
    <property type="project" value="TreeGrafter"/>
</dbReference>
<evidence type="ECO:0008006" key="6">
    <source>
        <dbReference type="Google" id="ProtNLM"/>
    </source>
</evidence>
<dbReference type="GO" id="GO:0005789">
    <property type="term" value="C:endoplasmic reticulum membrane"/>
    <property type="evidence" value="ECO:0007669"/>
    <property type="project" value="TreeGrafter"/>
</dbReference>
<dbReference type="GO" id="GO:0006888">
    <property type="term" value="P:endoplasmic reticulum to Golgi vesicle-mediated transport"/>
    <property type="evidence" value="ECO:0007669"/>
    <property type="project" value="TreeGrafter"/>
</dbReference>
<keyword evidence="1 2" id="KW-0175">Coiled coil</keyword>
<feature type="region of interest" description="Disordered" evidence="3">
    <location>
        <begin position="760"/>
        <end position="793"/>
    </location>
</feature>
<proteinExistence type="predicted"/>
<name>A0A8S3ZSW7_9EUPU</name>
<feature type="region of interest" description="Disordered" evidence="3">
    <location>
        <begin position="380"/>
        <end position="504"/>
    </location>
</feature>
<evidence type="ECO:0000256" key="1">
    <source>
        <dbReference type="ARBA" id="ARBA00023054"/>
    </source>
</evidence>
<feature type="compositionally biased region" description="Basic and acidic residues" evidence="3">
    <location>
        <begin position="416"/>
        <end position="443"/>
    </location>
</feature>
<keyword evidence="5" id="KW-1185">Reference proteome</keyword>
<feature type="compositionally biased region" description="Basic and acidic residues" evidence="3">
    <location>
        <begin position="587"/>
        <end position="596"/>
    </location>
</feature>